<keyword evidence="3" id="KW-1185">Reference proteome</keyword>
<evidence type="ECO:0000313" key="3">
    <source>
        <dbReference type="Proteomes" id="UP000236379"/>
    </source>
</evidence>
<dbReference type="PANTHER" id="PTHR43103:SF6">
    <property type="entry name" value="PUTATIVE-RELATED"/>
    <property type="match status" value="1"/>
</dbReference>
<dbReference type="Pfam" id="PF01370">
    <property type="entry name" value="Epimerase"/>
    <property type="match status" value="1"/>
</dbReference>
<dbReference type="PANTHER" id="PTHR43103">
    <property type="entry name" value="NUCLEOSIDE-DIPHOSPHATE-SUGAR EPIMERASE"/>
    <property type="match status" value="1"/>
</dbReference>
<dbReference type="CDD" id="cd08946">
    <property type="entry name" value="SDR_e"/>
    <property type="match status" value="1"/>
</dbReference>
<dbReference type="EMBL" id="PPPD01000001">
    <property type="protein sequence ID" value="PNY81090.1"/>
    <property type="molecule type" value="Genomic_DNA"/>
</dbReference>
<dbReference type="InterPro" id="IPR036291">
    <property type="entry name" value="NAD(P)-bd_dom_sf"/>
</dbReference>
<sequence length="287" mass="31772">MNIVVTGGSGKVGRATIRELLAHGHQVLNLDRAPLAERLCPFTQVDLTDFGEVMGALSGIDQQPTGTVEAVVHLAAIPGPSQRPDHVTFAENTVSTYNIFEACRRLGIHNIVSASSETLLGYPFAEPPRSVPVDESVRESRVSYALSKLLGEVMAEEYAREHPAMKFICLRFSNVLDDADYAQAQGWQDDPQIRRWNLWSYIDVRDAAQAVRLGLESDLTGMHAFIIANADTVMHRPSRELMAEVFPDVPFTADIPGTQSLFTIQKARTMLGFNPKHGWRQRSSGRD</sequence>
<dbReference type="AlphaFoldDB" id="A0A2K3UX37"/>
<comment type="caution">
    <text evidence="2">The sequence shown here is derived from an EMBL/GenBank/DDBJ whole genome shotgun (WGS) entry which is preliminary data.</text>
</comment>
<accession>A0A2K3UX37</accession>
<evidence type="ECO:0000259" key="1">
    <source>
        <dbReference type="Pfam" id="PF01370"/>
    </source>
</evidence>
<dbReference type="Proteomes" id="UP000236379">
    <property type="component" value="Unassembled WGS sequence"/>
</dbReference>
<dbReference type="InterPro" id="IPR001509">
    <property type="entry name" value="Epimerase_deHydtase"/>
</dbReference>
<dbReference type="RefSeq" id="WP_103311533.1">
    <property type="nucleotide sequence ID" value="NZ_PPPD01000001.1"/>
</dbReference>
<feature type="domain" description="NAD-dependent epimerase/dehydratase" evidence="1">
    <location>
        <begin position="3"/>
        <end position="175"/>
    </location>
</feature>
<dbReference type="Gene3D" id="3.40.50.720">
    <property type="entry name" value="NAD(P)-binding Rossmann-like Domain"/>
    <property type="match status" value="1"/>
</dbReference>
<reference evidence="2 3" key="1">
    <citation type="submission" date="2018-01" db="EMBL/GenBank/DDBJ databases">
        <title>Deinococcus koreensis sp. nov., a radiation-resistant bacterium isolated from river water.</title>
        <authorList>
            <person name="Choi A."/>
        </authorList>
    </citation>
    <scope>NUCLEOTIDE SEQUENCE [LARGE SCALE GENOMIC DNA]</scope>
    <source>
        <strain evidence="2 3">SJW1-2</strain>
    </source>
</reference>
<evidence type="ECO:0000313" key="2">
    <source>
        <dbReference type="EMBL" id="PNY81090.1"/>
    </source>
</evidence>
<organism evidence="2 3">
    <name type="scientific">Deinococcus koreensis</name>
    <dbReference type="NCBI Taxonomy" id="2054903"/>
    <lineage>
        <taxon>Bacteria</taxon>
        <taxon>Thermotogati</taxon>
        <taxon>Deinococcota</taxon>
        <taxon>Deinococci</taxon>
        <taxon>Deinococcales</taxon>
        <taxon>Deinococcaceae</taxon>
        <taxon>Deinococcus</taxon>
    </lineage>
</organism>
<gene>
    <name evidence="2" type="ORF">CVO96_06610</name>
</gene>
<proteinExistence type="predicted"/>
<dbReference type="OrthoDB" id="9801056at2"/>
<name>A0A2K3UX37_9DEIO</name>
<dbReference type="SUPFAM" id="SSF51735">
    <property type="entry name" value="NAD(P)-binding Rossmann-fold domains"/>
    <property type="match status" value="1"/>
</dbReference>
<protein>
    <submittedName>
        <fullName evidence="2">UDP-glucose 4-epimerase</fullName>
    </submittedName>
</protein>